<evidence type="ECO:0000313" key="1">
    <source>
        <dbReference type="EMBL" id="GGK72025.1"/>
    </source>
</evidence>
<proteinExistence type="predicted"/>
<dbReference type="InterPro" id="IPR007367">
    <property type="entry name" value="DUF433"/>
</dbReference>
<comment type="caution">
    <text evidence="1">The sequence shown here is derived from an EMBL/GenBank/DDBJ whole genome shotgun (WGS) entry which is preliminary data.</text>
</comment>
<gene>
    <name evidence="1" type="ORF">GCM10007964_13590</name>
</gene>
<sequence length="228" mass="25955">MGTIHTLDRQVMSVRAAARQLRIPPTTLMHWLEGEERQGRFYPPVLREEPTGSHDVTWGEIVEARYLRAYRQRNVSMQKLRPLIGDLRREFGVPYPLAHFKPFVDSRRRFLLEIQEELDIPAGLRMVYQVSDDQFVLDHRVIDFLDRVDFSESGDQEAQRIHPLGRHSPVVIDPMLSSGAATVEGVRTEVLAELVDAQVPVEEIAEEFGLPVSSVKAALVYEWGADAA</sequence>
<accession>A0A917VFC2</accession>
<keyword evidence="2" id="KW-1185">Reference proteome</keyword>
<reference evidence="1" key="2">
    <citation type="submission" date="2020-09" db="EMBL/GenBank/DDBJ databases">
        <authorList>
            <person name="Sun Q."/>
            <person name="Ohkuma M."/>
        </authorList>
    </citation>
    <scope>NUCLEOTIDE SEQUENCE</scope>
    <source>
        <strain evidence="1">JCM 13064</strain>
    </source>
</reference>
<dbReference type="AlphaFoldDB" id="A0A917VFC2"/>
<dbReference type="RefSeq" id="WP_189162084.1">
    <property type="nucleotide sequence ID" value="NZ_BMNT01000006.1"/>
</dbReference>
<dbReference type="Proteomes" id="UP000645217">
    <property type="component" value="Unassembled WGS sequence"/>
</dbReference>
<dbReference type="Pfam" id="PF04255">
    <property type="entry name" value="DUF433"/>
    <property type="match status" value="1"/>
</dbReference>
<evidence type="ECO:0000313" key="2">
    <source>
        <dbReference type="Proteomes" id="UP000645217"/>
    </source>
</evidence>
<evidence type="ECO:0008006" key="3">
    <source>
        <dbReference type="Google" id="ProtNLM"/>
    </source>
</evidence>
<reference evidence="1" key="1">
    <citation type="journal article" date="2014" name="Int. J. Syst. Evol. Microbiol.">
        <title>Complete genome sequence of Corynebacterium casei LMG S-19264T (=DSM 44701T), isolated from a smear-ripened cheese.</title>
        <authorList>
            <consortium name="US DOE Joint Genome Institute (JGI-PGF)"/>
            <person name="Walter F."/>
            <person name="Albersmeier A."/>
            <person name="Kalinowski J."/>
            <person name="Ruckert C."/>
        </authorList>
    </citation>
    <scope>NUCLEOTIDE SEQUENCE</scope>
    <source>
        <strain evidence="1">JCM 13064</strain>
    </source>
</reference>
<dbReference type="EMBL" id="BMNT01000006">
    <property type="protein sequence ID" value="GGK72025.1"/>
    <property type="molecule type" value="Genomic_DNA"/>
</dbReference>
<protein>
    <recommendedName>
        <fullName evidence="3">DUF433 domain-containing protein</fullName>
    </recommendedName>
</protein>
<name>A0A917VFC2_9ACTN</name>
<organism evidence="1 2">
    <name type="scientific">Sphaerisporangium melleum</name>
    <dbReference type="NCBI Taxonomy" id="321316"/>
    <lineage>
        <taxon>Bacteria</taxon>
        <taxon>Bacillati</taxon>
        <taxon>Actinomycetota</taxon>
        <taxon>Actinomycetes</taxon>
        <taxon>Streptosporangiales</taxon>
        <taxon>Streptosporangiaceae</taxon>
        <taxon>Sphaerisporangium</taxon>
    </lineage>
</organism>